<dbReference type="Pfam" id="PF00480">
    <property type="entry name" value="ROK"/>
    <property type="match status" value="1"/>
</dbReference>
<dbReference type="PANTHER" id="PTHR18964:SF149">
    <property type="entry name" value="BIFUNCTIONAL UDP-N-ACETYLGLUCOSAMINE 2-EPIMERASE_N-ACETYLMANNOSAMINE KINASE"/>
    <property type="match status" value="1"/>
</dbReference>
<dbReference type="SUPFAM" id="SSF53067">
    <property type="entry name" value="Actin-like ATPase domain"/>
    <property type="match status" value="1"/>
</dbReference>
<reference evidence="2" key="1">
    <citation type="journal article" date="2014" name="Int. J. Syst. Evol. Microbiol.">
        <title>Complete genome of a new Firmicutes species belonging to the dominant human colonic microbiota ('Ruminococcus bicirculans') reveals two chromosomes and a selective capacity to utilize plant glucans.</title>
        <authorList>
            <consortium name="NISC Comparative Sequencing Program"/>
            <person name="Wegmann U."/>
            <person name="Louis P."/>
            <person name="Goesmann A."/>
            <person name="Henrissat B."/>
            <person name="Duncan S.H."/>
            <person name="Flint H.J."/>
        </authorList>
    </citation>
    <scope>NUCLEOTIDE SEQUENCE</scope>
    <source>
        <strain evidence="2">NBRC 103855</strain>
    </source>
</reference>
<evidence type="ECO:0008006" key="4">
    <source>
        <dbReference type="Google" id="ProtNLM"/>
    </source>
</evidence>
<sequence length="472" mass="48440">MGQTAIGVDIGGTHIRAARVSDSGQILVSARAASSANPEQVLATTIDLIGQVMAQGIAGIGVGVPGRVDGSTGTVFSGGYVDLAGLPFAQLLREATGQFVVLENDCSMALLGEAAFGAGQGKQNLVMLTIGTGIGGAALDHGHLLRGRSTAGQFGHVVVTPDGLVCACGRRGCVETLSSGTAFGRHVREAGLPAGTDADALLERREQGDMQAAAVLTAWAGPLRRAIDGLVATLDPDLVLLGGGMGGKAVAALAGIPAENCWYQSPVVAAQLGDDAGVIGAARCAMDRFAARGRKRAVLVNGVPASGKSRVARALSAQTGWPLLTLDTIKNPFLEVIEGVDRGFNRTLGKASYKAIWSLVADAPAGTTVIVDAWFGFQPPELLESHLTMAGIGETLEIWCQAPANVIVERYASRLGDRLPGHPGAAYLPELAELAARAEPLGRGPAFAVDTTEPTDIGAIASWIADHWPGMP</sequence>
<dbReference type="PANTHER" id="PTHR18964">
    <property type="entry name" value="ROK (REPRESSOR, ORF, KINASE) FAMILY"/>
    <property type="match status" value="1"/>
</dbReference>
<dbReference type="Gene3D" id="3.40.50.300">
    <property type="entry name" value="P-loop containing nucleotide triphosphate hydrolases"/>
    <property type="match status" value="1"/>
</dbReference>
<dbReference type="Proteomes" id="UP001161406">
    <property type="component" value="Unassembled WGS sequence"/>
</dbReference>
<evidence type="ECO:0000313" key="2">
    <source>
        <dbReference type="EMBL" id="GLQ10703.1"/>
    </source>
</evidence>
<evidence type="ECO:0000256" key="1">
    <source>
        <dbReference type="ARBA" id="ARBA00006479"/>
    </source>
</evidence>
<dbReference type="RefSeq" id="WP_284391544.1">
    <property type="nucleotide sequence ID" value="NZ_BSNG01000001.1"/>
</dbReference>
<proteinExistence type="inferred from homology"/>
<dbReference type="EMBL" id="BSNG01000001">
    <property type="protein sequence ID" value="GLQ10703.1"/>
    <property type="molecule type" value="Genomic_DNA"/>
</dbReference>
<gene>
    <name evidence="2" type="ORF">GCM10007913_26350</name>
</gene>
<dbReference type="Pfam" id="PF13671">
    <property type="entry name" value="AAA_33"/>
    <property type="match status" value="1"/>
</dbReference>
<dbReference type="InterPro" id="IPR049874">
    <property type="entry name" value="ROK_cs"/>
</dbReference>
<dbReference type="InterPro" id="IPR027417">
    <property type="entry name" value="P-loop_NTPase"/>
</dbReference>
<accession>A0ABQ5UF62</accession>
<dbReference type="PROSITE" id="PS01125">
    <property type="entry name" value="ROK"/>
    <property type="match status" value="1"/>
</dbReference>
<dbReference type="InterPro" id="IPR043129">
    <property type="entry name" value="ATPase_NBD"/>
</dbReference>
<reference evidence="2" key="2">
    <citation type="submission" date="2023-01" db="EMBL/GenBank/DDBJ databases">
        <title>Draft genome sequence of Devosia yakushimensis strain NBRC 103855.</title>
        <authorList>
            <person name="Sun Q."/>
            <person name="Mori K."/>
        </authorList>
    </citation>
    <scope>NUCLEOTIDE SEQUENCE</scope>
    <source>
        <strain evidence="2">NBRC 103855</strain>
    </source>
</reference>
<protein>
    <recommendedName>
        <fullName evidence="4">Glucokinase</fullName>
    </recommendedName>
</protein>
<dbReference type="Gene3D" id="3.30.420.40">
    <property type="match status" value="2"/>
</dbReference>
<name>A0ABQ5UF62_9HYPH</name>
<comment type="caution">
    <text evidence="2">The sequence shown here is derived from an EMBL/GenBank/DDBJ whole genome shotgun (WGS) entry which is preliminary data.</text>
</comment>
<dbReference type="SUPFAM" id="SSF52540">
    <property type="entry name" value="P-loop containing nucleoside triphosphate hydrolases"/>
    <property type="match status" value="1"/>
</dbReference>
<dbReference type="InterPro" id="IPR000600">
    <property type="entry name" value="ROK"/>
</dbReference>
<keyword evidence="3" id="KW-1185">Reference proteome</keyword>
<comment type="similarity">
    <text evidence="1">Belongs to the ROK (NagC/XylR) family.</text>
</comment>
<evidence type="ECO:0000313" key="3">
    <source>
        <dbReference type="Proteomes" id="UP001161406"/>
    </source>
</evidence>
<organism evidence="2 3">
    <name type="scientific">Devosia yakushimensis</name>
    <dbReference type="NCBI Taxonomy" id="470028"/>
    <lineage>
        <taxon>Bacteria</taxon>
        <taxon>Pseudomonadati</taxon>
        <taxon>Pseudomonadota</taxon>
        <taxon>Alphaproteobacteria</taxon>
        <taxon>Hyphomicrobiales</taxon>
        <taxon>Devosiaceae</taxon>
        <taxon>Devosia</taxon>
    </lineage>
</organism>